<keyword evidence="1" id="KW-0812">Transmembrane</keyword>
<dbReference type="EMBL" id="ANJA01001813">
    <property type="protein sequence ID" value="ETO74321.1"/>
    <property type="molecule type" value="Genomic_DNA"/>
</dbReference>
<feature type="transmembrane region" description="Helical" evidence="1">
    <location>
        <begin position="224"/>
        <end position="242"/>
    </location>
</feature>
<sequence>MTVNREEWETLVVAAELVAALCTSFWLATRRSGRVDSRPLSSEPAALLQPRSCWSLRALMAFRAGVATFFLLVQIWDVYRSGGRCLVFYTSWNFILQGTYFFGAAWRTRSQLQRRLDERTASYTALVDGGDDGTDSPFARRRRVIRDSGLYWIDLELLLDVCLAASVLICVVVWTVLYPYAIKTGHPEKILNGVSYCQHGANVLLLQMDFFATRHLVSRDALPLIMGWPSVYAVFAWIVHGTVAKGFWPYPFLKLNTPWAPFWYGGILAAHILALMVVMLLSKVKHKQQRSVSFADQVEV</sequence>
<proteinExistence type="predicted"/>
<organism evidence="2 3">
    <name type="scientific">Phytophthora nicotianae P1976</name>
    <dbReference type="NCBI Taxonomy" id="1317066"/>
    <lineage>
        <taxon>Eukaryota</taxon>
        <taxon>Sar</taxon>
        <taxon>Stramenopiles</taxon>
        <taxon>Oomycota</taxon>
        <taxon>Peronosporomycetes</taxon>
        <taxon>Peronosporales</taxon>
        <taxon>Peronosporaceae</taxon>
        <taxon>Phytophthora</taxon>
    </lineage>
</organism>
<dbReference type="GO" id="GO:0016020">
    <property type="term" value="C:membrane"/>
    <property type="evidence" value="ECO:0007669"/>
    <property type="project" value="TreeGrafter"/>
</dbReference>
<accession>A0A081A610</accession>
<feature type="transmembrane region" description="Helical" evidence="1">
    <location>
        <begin position="88"/>
        <end position="106"/>
    </location>
</feature>
<dbReference type="Proteomes" id="UP000028582">
    <property type="component" value="Unassembled WGS sequence"/>
</dbReference>
<reference evidence="2 3" key="1">
    <citation type="submission" date="2013-11" db="EMBL/GenBank/DDBJ databases">
        <title>The Genome Sequence of Phytophthora parasitica P1976.</title>
        <authorList>
            <consortium name="The Broad Institute Genomics Platform"/>
            <person name="Russ C."/>
            <person name="Tyler B."/>
            <person name="Panabieres F."/>
            <person name="Shan W."/>
            <person name="Tripathy S."/>
            <person name="Grunwald N."/>
            <person name="Machado M."/>
            <person name="Johnson C.S."/>
            <person name="Walker B."/>
            <person name="Young S."/>
            <person name="Zeng Q."/>
            <person name="Gargeya S."/>
            <person name="Fitzgerald M."/>
            <person name="Haas B."/>
            <person name="Abouelleil A."/>
            <person name="Allen A.W."/>
            <person name="Alvarado L."/>
            <person name="Arachchi H.M."/>
            <person name="Berlin A.M."/>
            <person name="Chapman S.B."/>
            <person name="Gainer-Dewar J."/>
            <person name="Goldberg J."/>
            <person name="Griggs A."/>
            <person name="Gujja S."/>
            <person name="Hansen M."/>
            <person name="Howarth C."/>
            <person name="Imamovic A."/>
            <person name="Ireland A."/>
            <person name="Larimer J."/>
            <person name="McCowan C."/>
            <person name="Murphy C."/>
            <person name="Pearson M."/>
            <person name="Poon T.W."/>
            <person name="Priest M."/>
            <person name="Roberts A."/>
            <person name="Saif S."/>
            <person name="Shea T."/>
            <person name="Sisk P."/>
            <person name="Sykes S."/>
            <person name="Wortman J."/>
            <person name="Nusbaum C."/>
            <person name="Birren B."/>
        </authorList>
    </citation>
    <scope>NUCLEOTIDE SEQUENCE [LARGE SCALE GENOMIC DNA]</scope>
    <source>
        <strain evidence="2 3">P1976</strain>
    </source>
</reference>
<gene>
    <name evidence="2" type="ORF">F444_09910</name>
</gene>
<keyword evidence="1" id="KW-0472">Membrane</keyword>
<evidence type="ECO:0000313" key="3">
    <source>
        <dbReference type="Proteomes" id="UP000028582"/>
    </source>
</evidence>
<dbReference type="PANTHER" id="PTHR12242:SF22">
    <property type="entry name" value="OS02G0130600 PROTEIN"/>
    <property type="match status" value="1"/>
</dbReference>
<dbReference type="AlphaFoldDB" id="A0A081A610"/>
<name>A0A081A610_PHYNI</name>
<evidence type="ECO:0000313" key="2">
    <source>
        <dbReference type="EMBL" id="ETO74321.1"/>
    </source>
</evidence>
<dbReference type="OrthoDB" id="419711at2759"/>
<feature type="transmembrane region" description="Helical" evidence="1">
    <location>
        <begin position="262"/>
        <end position="281"/>
    </location>
</feature>
<feature type="transmembrane region" description="Helical" evidence="1">
    <location>
        <begin position="12"/>
        <end position="29"/>
    </location>
</feature>
<keyword evidence="1" id="KW-1133">Transmembrane helix</keyword>
<comment type="caution">
    <text evidence="2">The sequence shown here is derived from an EMBL/GenBank/DDBJ whole genome shotgun (WGS) entry which is preliminary data.</text>
</comment>
<protein>
    <submittedName>
        <fullName evidence="2">Uncharacterized protein</fullName>
    </submittedName>
</protein>
<dbReference type="PANTHER" id="PTHR12242">
    <property type="entry name" value="OS02G0130600 PROTEIN-RELATED"/>
    <property type="match status" value="1"/>
</dbReference>
<feature type="transmembrane region" description="Helical" evidence="1">
    <location>
        <begin position="58"/>
        <end position="76"/>
    </location>
</feature>
<evidence type="ECO:0000256" key="1">
    <source>
        <dbReference type="SAM" id="Phobius"/>
    </source>
</evidence>